<dbReference type="EMBL" id="HG934468">
    <property type="protein sequence ID" value="CDN30952.1"/>
    <property type="molecule type" value="Genomic_DNA"/>
</dbReference>
<sequence length="641" mass="73278">MFDTIEDDTQQQKKKSTVEYEADVMKQVGDTIVRFVGNVVFHHNGAIIQCDSAFRYNNRKFDCFGNVIINQDSTYIYGDKVVYDEDLNRAQVFAPLIKLTNGAQTVMYTYFLIFDTKTKVGEYWGGGVVTNRDNVMESQFGTFYSETNDVKLSGSVSMRSVDYRVKTDSLKFNLDTEITTFLARTYIWDNQEDFITSQSGRYDNRVRTYTFTDNAYIMTKEQESWADSIIYVSSTREAFMQGNIQLLDTAQKTLAFGDWGYHSDSTKLTILAARPSIRSWEEKGDTAFMRADSIYIETLPLGSSKPGVSKRVKRKHNTDTTQLATNNLSVPDSLNTPIADSTSTPDSLQISPAVLERRDTFPQDNLPKVEAVPDSLNQQNADTTDRRIRAFANVMIYRKDVQAACDSLVSYTIDSSMTMFVKPVLWSGDNQITAEQIDAYITNEELDWADFTGNPIVAQRVDSTRFNQAKGKMLKTLFRNNELYHSILSGNVLNYYYFEEGTEVVSFDKLEGAELDITYADREPEIMKWIGSSEWVMYPIDAIPADQQQLLEGFEWRTEGRATSGAQVSDRVVRASQRALYSGIKKPTFPIEEQINDYKKKLLESGEWYDRTDLPTRTADYFKEQQQSGEWEKMNKKTDVP</sequence>
<dbReference type="eggNOG" id="COG1934">
    <property type="taxonomic scope" value="Bacteria"/>
</dbReference>
<dbReference type="OrthoDB" id="9805931at2"/>
<evidence type="ECO:0000313" key="4">
    <source>
        <dbReference type="Proteomes" id="UP000027616"/>
    </source>
</evidence>
<dbReference type="Proteomes" id="UP000027616">
    <property type="component" value="Chromosome I"/>
</dbReference>
<dbReference type="Gene3D" id="2.60.450.10">
    <property type="entry name" value="Lipopolysaccharide (LPS) transport protein A like domain"/>
    <property type="match status" value="1"/>
</dbReference>
<proteinExistence type="predicted"/>
<feature type="compositionally biased region" description="Polar residues" evidence="1">
    <location>
        <begin position="319"/>
        <end position="348"/>
    </location>
</feature>
<dbReference type="HOGENOM" id="CLU_014976_1_1_10"/>
<protein>
    <recommendedName>
        <fullName evidence="2">Organic solvent tolerance-like N-terminal domain-containing protein</fullName>
    </recommendedName>
</protein>
<reference evidence="3 4" key="1">
    <citation type="journal article" date="2015" name="Genome Announc.">
        <title>Complete Genome Sequence of the Novel Leech Symbiont Mucinivorans hirudinis M3T.</title>
        <authorList>
            <person name="Nelson M.C."/>
            <person name="Bomar L."/>
            <person name="Graf J."/>
        </authorList>
    </citation>
    <scope>NUCLEOTIDE SEQUENCE [LARGE SCALE GENOMIC DNA]</scope>
    <source>
        <strain evidence="4">M3</strain>
    </source>
</reference>
<organism evidence="3 4">
    <name type="scientific">Mucinivorans hirudinis</name>
    <dbReference type="NCBI Taxonomy" id="1433126"/>
    <lineage>
        <taxon>Bacteria</taxon>
        <taxon>Pseudomonadati</taxon>
        <taxon>Bacteroidota</taxon>
        <taxon>Bacteroidia</taxon>
        <taxon>Bacteroidales</taxon>
        <taxon>Rikenellaceae</taxon>
        <taxon>Mucinivorans</taxon>
    </lineage>
</organism>
<dbReference type="STRING" id="1433126.BN938_0851"/>
<name>A0A060R759_9BACT</name>
<accession>A0A060R759</accession>
<dbReference type="InterPro" id="IPR005653">
    <property type="entry name" value="OstA-like_N"/>
</dbReference>
<feature type="region of interest" description="Disordered" evidence="1">
    <location>
        <begin position="305"/>
        <end position="348"/>
    </location>
</feature>
<evidence type="ECO:0000259" key="2">
    <source>
        <dbReference type="Pfam" id="PF13100"/>
    </source>
</evidence>
<feature type="domain" description="Organic solvent tolerance-like N-terminal" evidence="2">
    <location>
        <begin position="26"/>
        <end position="168"/>
    </location>
</feature>
<dbReference type="AlphaFoldDB" id="A0A060R759"/>
<evidence type="ECO:0000313" key="3">
    <source>
        <dbReference type="EMBL" id="CDN30952.1"/>
    </source>
</evidence>
<evidence type="ECO:0000256" key="1">
    <source>
        <dbReference type="SAM" id="MobiDB-lite"/>
    </source>
</evidence>
<dbReference type="Pfam" id="PF13100">
    <property type="entry name" value="OstA_2"/>
    <property type="match status" value="1"/>
</dbReference>
<keyword evidence="4" id="KW-1185">Reference proteome</keyword>
<gene>
    <name evidence="3" type="ORF">BN938_0851</name>
</gene>
<dbReference type="KEGG" id="rbc:BN938_0851"/>